<feature type="domain" description="RecX third three-helical" evidence="7">
    <location>
        <begin position="99"/>
        <end position="141"/>
    </location>
</feature>
<sequence length="143" mass="16609">MKYTAYQTAVWLLASRDYSHNQIKAKLLDKGYEEPEIDTTLERCVTSGYIDDARYATALIRSHINKGHGVMRIRQSLHQKGLQADIITLRIEESECDWFELAKCKAQKKFADKSIVDYKDKAKRIRFLMGQGFDYEQSCYALT</sequence>
<evidence type="ECO:0000259" key="7">
    <source>
        <dbReference type="Pfam" id="PF21981"/>
    </source>
</evidence>
<accession>A0A3A6TPZ2</accession>
<dbReference type="Pfam" id="PF21981">
    <property type="entry name" value="RecX_HTH3"/>
    <property type="match status" value="1"/>
</dbReference>
<evidence type="ECO:0000256" key="1">
    <source>
        <dbReference type="ARBA" id="ARBA00004496"/>
    </source>
</evidence>
<feature type="domain" description="RecX first three-helical" evidence="8">
    <location>
        <begin position="5"/>
        <end position="44"/>
    </location>
</feature>
<dbReference type="InterPro" id="IPR053925">
    <property type="entry name" value="RecX_HTH_3rd"/>
</dbReference>
<comment type="function">
    <text evidence="5">Modulates RecA activity.</text>
</comment>
<organism evidence="9 10">
    <name type="scientific">Parashewanella spongiae</name>
    <dbReference type="NCBI Taxonomy" id="342950"/>
    <lineage>
        <taxon>Bacteria</taxon>
        <taxon>Pseudomonadati</taxon>
        <taxon>Pseudomonadota</taxon>
        <taxon>Gammaproteobacteria</taxon>
        <taxon>Alteromonadales</taxon>
        <taxon>Shewanellaceae</taxon>
        <taxon>Parashewanella</taxon>
    </lineage>
</organism>
<comment type="caution">
    <text evidence="9">The sequence shown here is derived from an EMBL/GenBank/DDBJ whole genome shotgun (WGS) entry which is preliminary data.</text>
</comment>
<evidence type="ECO:0000256" key="5">
    <source>
        <dbReference type="HAMAP-Rule" id="MF_01114"/>
    </source>
</evidence>
<proteinExistence type="inferred from homology"/>
<evidence type="ECO:0000256" key="3">
    <source>
        <dbReference type="ARBA" id="ARBA00018111"/>
    </source>
</evidence>
<evidence type="ECO:0000313" key="10">
    <source>
        <dbReference type="Proteomes" id="UP000273022"/>
    </source>
</evidence>
<dbReference type="InterPro" id="IPR003783">
    <property type="entry name" value="Regulatory_RecX"/>
</dbReference>
<dbReference type="Pfam" id="PF21982">
    <property type="entry name" value="RecX_HTH1"/>
    <property type="match status" value="1"/>
</dbReference>
<dbReference type="PANTHER" id="PTHR33602">
    <property type="entry name" value="REGULATORY PROTEIN RECX FAMILY PROTEIN"/>
    <property type="match status" value="1"/>
</dbReference>
<evidence type="ECO:0000256" key="2">
    <source>
        <dbReference type="ARBA" id="ARBA00009695"/>
    </source>
</evidence>
<comment type="similarity">
    <text evidence="2 5">Belongs to the RecX family.</text>
</comment>
<keyword evidence="4 5" id="KW-0963">Cytoplasm</keyword>
<evidence type="ECO:0000256" key="4">
    <source>
        <dbReference type="ARBA" id="ARBA00022490"/>
    </source>
</evidence>
<gene>
    <name evidence="5" type="primary">recX</name>
    <name evidence="9" type="ORF">D5R81_07275</name>
</gene>
<protein>
    <recommendedName>
        <fullName evidence="3 5">Regulatory protein RecX</fullName>
    </recommendedName>
</protein>
<evidence type="ECO:0000259" key="6">
    <source>
        <dbReference type="Pfam" id="PF02631"/>
    </source>
</evidence>
<name>A0A3A6TPZ2_9GAMM</name>
<dbReference type="InterPro" id="IPR036388">
    <property type="entry name" value="WH-like_DNA-bd_sf"/>
</dbReference>
<dbReference type="AlphaFoldDB" id="A0A3A6TPZ2"/>
<dbReference type="HAMAP" id="MF_01114">
    <property type="entry name" value="RecX"/>
    <property type="match status" value="1"/>
</dbReference>
<evidence type="ECO:0000313" key="9">
    <source>
        <dbReference type="EMBL" id="RJY18033.1"/>
    </source>
</evidence>
<dbReference type="Proteomes" id="UP000273022">
    <property type="component" value="Unassembled WGS sequence"/>
</dbReference>
<reference evidence="9 10" key="1">
    <citation type="submission" date="2018-09" db="EMBL/GenBank/DDBJ databases">
        <title>Phylogeny of the Shewanellaceae, and recommendation for two new genera, Pseudoshewanella and Parashewanella.</title>
        <authorList>
            <person name="Wang G."/>
        </authorList>
    </citation>
    <scope>NUCLEOTIDE SEQUENCE [LARGE SCALE GENOMIC DNA]</scope>
    <source>
        <strain evidence="9 10">KCTC 22492</strain>
    </source>
</reference>
<dbReference type="Gene3D" id="1.10.10.10">
    <property type="entry name" value="Winged helix-like DNA-binding domain superfamily/Winged helix DNA-binding domain"/>
    <property type="match status" value="3"/>
</dbReference>
<dbReference type="Pfam" id="PF02631">
    <property type="entry name" value="RecX_HTH2"/>
    <property type="match status" value="1"/>
</dbReference>
<dbReference type="InterPro" id="IPR053924">
    <property type="entry name" value="RecX_HTH_2nd"/>
</dbReference>
<evidence type="ECO:0000259" key="8">
    <source>
        <dbReference type="Pfam" id="PF21982"/>
    </source>
</evidence>
<comment type="subcellular location">
    <subcellularLocation>
        <location evidence="1 5">Cytoplasm</location>
    </subcellularLocation>
</comment>
<dbReference type="EMBL" id="QYYH01000034">
    <property type="protein sequence ID" value="RJY18033.1"/>
    <property type="molecule type" value="Genomic_DNA"/>
</dbReference>
<keyword evidence="10" id="KW-1185">Reference proteome</keyword>
<dbReference type="InterPro" id="IPR053926">
    <property type="entry name" value="RecX_HTH_1st"/>
</dbReference>
<dbReference type="OrthoDB" id="7066780at2"/>
<dbReference type="GO" id="GO:0006282">
    <property type="term" value="P:regulation of DNA repair"/>
    <property type="evidence" value="ECO:0007669"/>
    <property type="project" value="UniProtKB-UniRule"/>
</dbReference>
<dbReference type="PANTHER" id="PTHR33602:SF1">
    <property type="entry name" value="REGULATORY PROTEIN RECX FAMILY PROTEIN"/>
    <property type="match status" value="1"/>
</dbReference>
<feature type="domain" description="RecX second three-helical" evidence="6">
    <location>
        <begin position="51"/>
        <end position="87"/>
    </location>
</feature>
<dbReference type="GO" id="GO:0005737">
    <property type="term" value="C:cytoplasm"/>
    <property type="evidence" value="ECO:0007669"/>
    <property type="project" value="UniProtKB-SubCell"/>
</dbReference>